<evidence type="ECO:0000313" key="2">
    <source>
        <dbReference type="EMBL" id="KKS48463.1"/>
    </source>
</evidence>
<keyword evidence="1" id="KW-0472">Membrane</keyword>
<reference evidence="2 3" key="1">
    <citation type="journal article" date="2015" name="Nature">
        <title>rRNA introns, odd ribosomes, and small enigmatic genomes across a large radiation of phyla.</title>
        <authorList>
            <person name="Brown C.T."/>
            <person name="Hug L.A."/>
            <person name="Thomas B.C."/>
            <person name="Sharon I."/>
            <person name="Castelle C.J."/>
            <person name="Singh A."/>
            <person name="Wilkins M.J."/>
            <person name="Williams K.H."/>
            <person name="Banfield J.F."/>
        </authorList>
    </citation>
    <scope>NUCLEOTIDE SEQUENCE [LARGE SCALE GENOMIC DNA]</scope>
</reference>
<organism evidence="2 3">
    <name type="scientific">Candidatus Giovannonibacteria bacterium GW2011_GWF2_42_19</name>
    <dbReference type="NCBI Taxonomy" id="1618659"/>
    <lineage>
        <taxon>Bacteria</taxon>
        <taxon>Candidatus Giovannoniibacteriota</taxon>
    </lineage>
</organism>
<feature type="transmembrane region" description="Helical" evidence="1">
    <location>
        <begin position="6"/>
        <end position="24"/>
    </location>
</feature>
<keyword evidence="1" id="KW-1133">Transmembrane helix</keyword>
<proteinExistence type="predicted"/>
<gene>
    <name evidence="2" type="ORF">UV11_C0008G0002</name>
</gene>
<dbReference type="EMBL" id="LCDF01000008">
    <property type="protein sequence ID" value="KKS48463.1"/>
    <property type="molecule type" value="Genomic_DNA"/>
</dbReference>
<protein>
    <submittedName>
        <fullName evidence="2">Uncharacterized protein</fullName>
    </submittedName>
</protein>
<dbReference type="AlphaFoldDB" id="A0A0G1CFV9"/>
<sequence length="212" mass="23992">MKTGVIFSIVALIVVVGAVYFLYVNQTLSPGVSTTTSTQIDTRDWKSYIFEELKMEIKYPARFETHEAFIDEEGVSSIMFGKEAILSLDERVEFANISFAKNLNDSVDAYFESEKRVNISNYSMECIRKTILKREVGVCDKRLDDLGGEASYDGNDYRSRSYFIVNGDSKVLVSAFIPSEYDDGGKRITVGDEMLQKFFSISDKVVESITFK</sequence>
<comment type="caution">
    <text evidence="2">The sequence shown here is derived from an EMBL/GenBank/DDBJ whole genome shotgun (WGS) entry which is preliminary data.</text>
</comment>
<dbReference type="STRING" id="1618659.UV11_C0008G0002"/>
<keyword evidence="1" id="KW-0812">Transmembrane</keyword>
<name>A0A0G1CFV9_9BACT</name>
<evidence type="ECO:0000256" key="1">
    <source>
        <dbReference type="SAM" id="Phobius"/>
    </source>
</evidence>
<accession>A0A0G1CFV9</accession>
<dbReference type="Proteomes" id="UP000034036">
    <property type="component" value="Unassembled WGS sequence"/>
</dbReference>
<evidence type="ECO:0000313" key="3">
    <source>
        <dbReference type="Proteomes" id="UP000034036"/>
    </source>
</evidence>